<evidence type="ECO:0000256" key="5">
    <source>
        <dbReference type="ARBA" id="ARBA00022692"/>
    </source>
</evidence>
<proteinExistence type="inferred from homology"/>
<feature type="transmembrane region" description="Helical" evidence="8">
    <location>
        <begin position="195"/>
        <end position="216"/>
    </location>
</feature>
<organism evidence="9">
    <name type="scientific">Chloracidobacterium thermophilum</name>
    <dbReference type="NCBI Taxonomy" id="458033"/>
    <lineage>
        <taxon>Bacteria</taxon>
        <taxon>Pseudomonadati</taxon>
        <taxon>Acidobacteriota</taxon>
        <taxon>Terriglobia</taxon>
        <taxon>Terriglobales</taxon>
        <taxon>Acidobacteriaceae</taxon>
        <taxon>Chloracidobacterium</taxon>
    </lineage>
</organism>
<keyword evidence="4" id="KW-1003">Cell membrane</keyword>
<dbReference type="Pfam" id="PF01594">
    <property type="entry name" value="AI-2E_transport"/>
    <property type="match status" value="1"/>
</dbReference>
<keyword evidence="3" id="KW-0813">Transport</keyword>
<evidence type="ECO:0000313" key="9">
    <source>
        <dbReference type="EMBL" id="ABV27332.1"/>
    </source>
</evidence>
<evidence type="ECO:0000256" key="8">
    <source>
        <dbReference type="SAM" id="Phobius"/>
    </source>
</evidence>
<feature type="transmembrane region" description="Helical" evidence="8">
    <location>
        <begin position="316"/>
        <end position="337"/>
    </location>
</feature>
<accession>A8DJX4</accession>
<feature type="transmembrane region" description="Helical" evidence="8">
    <location>
        <begin position="33"/>
        <end position="54"/>
    </location>
</feature>
<feature type="transmembrane region" description="Helical" evidence="8">
    <location>
        <begin position="349"/>
        <end position="382"/>
    </location>
</feature>
<evidence type="ECO:0000256" key="1">
    <source>
        <dbReference type="ARBA" id="ARBA00004651"/>
    </source>
</evidence>
<evidence type="ECO:0000256" key="7">
    <source>
        <dbReference type="ARBA" id="ARBA00023136"/>
    </source>
</evidence>
<sequence>MTELPSVARPDEASGRVPLPPAVGWRQLRWARWFPSVAAMLVVLAAWGLLSGLLVHLSYIFQPVFVPLLISGALAYLIKPLADWLEHFGKQWVRPAGLRHTLSVLMAMAVAVLGLALGLFVVIPSLATQLTLAAKRLPAGYQRGMAVAQPILEGLQQRYPKQYEQVVAAIHDRIADPSALIEPILAGLSATFSNAIGVATSLINLLLIPFFVYYILKDAGRLERRLLLLVPMRHRAIVDDMVSKVDLALSSFVRGQLIVCFLMSLLYTLGFSLLGIPSALSLGFLSGFGHLVPYIGTFLAGLLTCTIALSDAPSLVQLGLVIGVYVVVQSIESFYLTPFVLGERLDLHPFLVIVGLLIGHHLFGILGVVLTVPCLAVGKVLVGISLEYYERSDFYRYGALPPAFPASSKTVATEASTEEASAVAATTSASAS</sequence>
<dbReference type="GO" id="GO:0005886">
    <property type="term" value="C:plasma membrane"/>
    <property type="evidence" value="ECO:0007669"/>
    <property type="project" value="UniProtKB-SubCell"/>
</dbReference>
<dbReference type="AlphaFoldDB" id="A8DJX4"/>
<feature type="transmembrane region" description="Helical" evidence="8">
    <location>
        <begin position="257"/>
        <end position="285"/>
    </location>
</feature>
<evidence type="ECO:0008006" key="10">
    <source>
        <dbReference type="Google" id="ProtNLM"/>
    </source>
</evidence>
<comment type="similarity">
    <text evidence="2">Belongs to the autoinducer-2 exporter (AI-2E) (TC 2.A.86) family.</text>
</comment>
<evidence type="ECO:0000256" key="2">
    <source>
        <dbReference type="ARBA" id="ARBA00009773"/>
    </source>
</evidence>
<dbReference type="PANTHER" id="PTHR21716">
    <property type="entry name" value="TRANSMEMBRANE PROTEIN"/>
    <property type="match status" value="1"/>
</dbReference>
<evidence type="ECO:0000256" key="6">
    <source>
        <dbReference type="ARBA" id="ARBA00022989"/>
    </source>
</evidence>
<dbReference type="EMBL" id="EF531339">
    <property type="protein sequence ID" value="ABV27332.1"/>
    <property type="molecule type" value="Genomic_DNA"/>
</dbReference>
<keyword evidence="7 8" id="KW-0472">Membrane</keyword>
<feature type="transmembrane region" description="Helical" evidence="8">
    <location>
        <begin position="291"/>
        <end position="309"/>
    </location>
</feature>
<dbReference type="PANTHER" id="PTHR21716:SF53">
    <property type="entry name" value="PERMEASE PERM-RELATED"/>
    <property type="match status" value="1"/>
</dbReference>
<protein>
    <recommendedName>
        <fullName evidence="10">Permease</fullName>
    </recommendedName>
</protein>
<reference evidence="9" key="1">
    <citation type="journal article" date="2007" name="Science">
        <title>Candidatus Chloracidobacterium thermophilum: an aerobic phototrophic Acidobacterium.</title>
        <authorList>
            <person name="Bryant D.A."/>
            <person name="Costas A.M."/>
            <person name="Maresca J.A."/>
            <person name="Chew A.G."/>
            <person name="Klatt C.G."/>
            <person name="Bateson M.M."/>
            <person name="Tallon L.J."/>
            <person name="Hostetler J."/>
            <person name="Nelson W.C."/>
            <person name="Heidelberg J.F."/>
            <person name="Ward D.M."/>
        </authorList>
    </citation>
    <scope>NUCLEOTIDE SEQUENCE</scope>
</reference>
<evidence type="ECO:0000256" key="4">
    <source>
        <dbReference type="ARBA" id="ARBA00022475"/>
    </source>
</evidence>
<feature type="transmembrane region" description="Helical" evidence="8">
    <location>
        <begin position="60"/>
        <end position="82"/>
    </location>
</feature>
<keyword evidence="6 8" id="KW-1133">Transmembrane helix</keyword>
<dbReference type="InterPro" id="IPR002549">
    <property type="entry name" value="AI-2E-like"/>
</dbReference>
<keyword evidence="5 8" id="KW-0812">Transmembrane</keyword>
<name>A8DJX4_9BACT</name>
<comment type="subcellular location">
    <subcellularLocation>
        <location evidence="1">Cell membrane</location>
        <topology evidence="1">Multi-pass membrane protein</topology>
    </subcellularLocation>
</comment>
<feature type="transmembrane region" description="Helical" evidence="8">
    <location>
        <begin position="102"/>
        <end position="123"/>
    </location>
</feature>
<gene>
    <name evidence="9" type="ORF">YS_M60-F11.217</name>
</gene>
<evidence type="ECO:0000256" key="3">
    <source>
        <dbReference type="ARBA" id="ARBA00022448"/>
    </source>
</evidence>